<sequence length="392" mass="42445">MNDLDLVPFTDESGGYGPGNPGRHRRKKERSGGRTLVALAVVVAVLGGLAFGGWYGVTKVRDFFTADDYPGPGNGSVMIVINQGDNVTDIGNTLFENDVVASAKAFVNAAADNPDSTSRLQPGNFKLKKQMKAEDALLVLMDRNNRESGPRVTIPEGLAVVEILPLLAKATDIPLTDFQEAVKDPAALGVPEWGGPSPDKLVLEGFLFPSTYELTGKETAQSLLQEMVKLAVQAATKDELATKAKELGVTEWEMLTIASLIEQEGIDDDFGKVSRVIYNRLSQETGALTYLQFDSTTQYWLIITGKGRKKIVTDAELKDPDNNYSTHVDRVQGLPPTPIGNPGDAALKAAANPEPGDWTYFVVTSKDGHSSFTSNYNQHLANIEKCRQVGRC</sequence>
<comment type="caution">
    <text evidence="9">The sequence shown here is derived from an EMBL/GenBank/DDBJ whole genome shotgun (WGS) entry which is preliminary data.</text>
</comment>
<evidence type="ECO:0000256" key="4">
    <source>
        <dbReference type="ARBA" id="ARBA00023136"/>
    </source>
</evidence>
<evidence type="ECO:0000256" key="7">
    <source>
        <dbReference type="HAMAP-Rule" id="MF_02065"/>
    </source>
</evidence>
<evidence type="ECO:0000313" key="9">
    <source>
        <dbReference type="EMBL" id="EXG81320.1"/>
    </source>
</evidence>
<comment type="function">
    <text evidence="7">Functions as a peptidoglycan terminase that cleaves nascent peptidoglycan strands endolytically to terminate their elongation.</text>
</comment>
<evidence type="ECO:0000256" key="8">
    <source>
        <dbReference type="SAM" id="MobiDB-lite"/>
    </source>
</evidence>
<dbReference type="GO" id="GO:0008932">
    <property type="term" value="F:lytic endotransglycosylase activity"/>
    <property type="evidence" value="ECO:0007669"/>
    <property type="project" value="UniProtKB-UniRule"/>
</dbReference>
<keyword evidence="1 7" id="KW-1003">Cell membrane</keyword>
<proteinExistence type="inferred from homology"/>
<dbReference type="HAMAP" id="MF_02065">
    <property type="entry name" value="MltG"/>
    <property type="match status" value="1"/>
</dbReference>
<feature type="transmembrane region" description="Helical" evidence="7">
    <location>
        <begin position="35"/>
        <end position="57"/>
    </location>
</feature>
<dbReference type="EMBL" id="JFBT01000001">
    <property type="protein sequence ID" value="EXG81320.1"/>
    <property type="molecule type" value="Genomic_DNA"/>
</dbReference>
<organism evidence="9 10">
    <name type="scientific">Cryptosporangium arvum DSM 44712</name>
    <dbReference type="NCBI Taxonomy" id="927661"/>
    <lineage>
        <taxon>Bacteria</taxon>
        <taxon>Bacillati</taxon>
        <taxon>Actinomycetota</taxon>
        <taxon>Actinomycetes</taxon>
        <taxon>Cryptosporangiales</taxon>
        <taxon>Cryptosporangiaceae</taxon>
        <taxon>Cryptosporangium</taxon>
    </lineage>
</organism>
<dbReference type="PANTHER" id="PTHR30518">
    <property type="entry name" value="ENDOLYTIC MUREIN TRANSGLYCOSYLASE"/>
    <property type="match status" value="1"/>
</dbReference>
<keyword evidence="4 7" id="KW-0472">Membrane</keyword>
<evidence type="ECO:0000256" key="6">
    <source>
        <dbReference type="ARBA" id="ARBA00023316"/>
    </source>
</evidence>
<keyword evidence="3 7" id="KW-1133">Transmembrane helix</keyword>
<dbReference type="HOGENOM" id="CLU_025574_4_1_11"/>
<dbReference type="InterPro" id="IPR003770">
    <property type="entry name" value="MLTG-like"/>
</dbReference>
<dbReference type="EC" id="4.2.2.29" evidence="7"/>
<accession>A0A010YM88</accession>
<dbReference type="AlphaFoldDB" id="A0A010YM88"/>
<dbReference type="RefSeq" id="WP_035850604.1">
    <property type="nucleotide sequence ID" value="NZ_KK073874.1"/>
</dbReference>
<name>A0A010YM88_9ACTN</name>
<evidence type="ECO:0000256" key="5">
    <source>
        <dbReference type="ARBA" id="ARBA00023239"/>
    </source>
</evidence>
<evidence type="ECO:0000256" key="3">
    <source>
        <dbReference type="ARBA" id="ARBA00022989"/>
    </source>
</evidence>
<dbReference type="OrthoDB" id="9814591at2"/>
<evidence type="ECO:0000256" key="2">
    <source>
        <dbReference type="ARBA" id="ARBA00022692"/>
    </source>
</evidence>
<keyword evidence="5 7" id="KW-0456">Lyase</keyword>
<dbReference type="PANTHER" id="PTHR30518:SF2">
    <property type="entry name" value="ENDOLYTIC MUREIN TRANSGLYCOSYLASE"/>
    <property type="match status" value="1"/>
</dbReference>
<feature type="site" description="Important for catalytic activity" evidence="7">
    <location>
        <position position="264"/>
    </location>
</feature>
<dbReference type="GO" id="GO:0009252">
    <property type="term" value="P:peptidoglycan biosynthetic process"/>
    <property type="evidence" value="ECO:0007669"/>
    <property type="project" value="UniProtKB-UniRule"/>
</dbReference>
<dbReference type="Gene3D" id="3.30.1490.480">
    <property type="entry name" value="Endolytic murein transglycosylase"/>
    <property type="match status" value="1"/>
</dbReference>
<keyword evidence="10" id="KW-1185">Reference proteome</keyword>
<feature type="region of interest" description="Disordered" evidence="8">
    <location>
        <begin position="1"/>
        <end position="30"/>
    </location>
</feature>
<dbReference type="GO" id="GO:0005886">
    <property type="term" value="C:plasma membrane"/>
    <property type="evidence" value="ECO:0007669"/>
    <property type="project" value="UniProtKB-SubCell"/>
</dbReference>
<dbReference type="PATRIC" id="fig|927661.3.peg.2394"/>
<dbReference type="Pfam" id="PF02618">
    <property type="entry name" value="YceG"/>
    <property type="match status" value="1"/>
</dbReference>
<reference evidence="9 10" key="1">
    <citation type="submission" date="2013-07" db="EMBL/GenBank/DDBJ databases">
        <authorList>
            <consortium name="DOE Joint Genome Institute"/>
            <person name="Eisen J."/>
            <person name="Huntemann M."/>
            <person name="Han J."/>
            <person name="Chen A."/>
            <person name="Kyrpides N."/>
            <person name="Mavromatis K."/>
            <person name="Markowitz V."/>
            <person name="Palaniappan K."/>
            <person name="Ivanova N."/>
            <person name="Schaumberg A."/>
            <person name="Pati A."/>
            <person name="Liolios K."/>
            <person name="Nordberg H.P."/>
            <person name="Cantor M.N."/>
            <person name="Hua S.X."/>
            <person name="Woyke T."/>
        </authorList>
    </citation>
    <scope>NUCLEOTIDE SEQUENCE [LARGE SCALE GENOMIC DNA]</scope>
    <source>
        <strain evidence="9 10">DSM 44712</strain>
    </source>
</reference>
<evidence type="ECO:0000256" key="1">
    <source>
        <dbReference type="ARBA" id="ARBA00022475"/>
    </source>
</evidence>
<dbReference type="Proteomes" id="UP000021053">
    <property type="component" value="Unassembled WGS sequence"/>
</dbReference>
<dbReference type="NCBIfam" id="TIGR00247">
    <property type="entry name" value="endolytic transglycosylase MltG"/>
    <property type="match status" value="1"/>
</dbReference>
<evidence type="ECO:0000313" key="10">
    <source>
        <dbReference type="Proteomes" id="UP000021053"/>
    </source>
</evidence>
<keyword evidence="6 7" id="KW-0961">Cell wall biogenesis/degradation</keyword>
<protein>
    <recommendedName>
        <fullName evidence="7">Endolytic murein transglycosylase</fullName>
        <ecNumber evidence="7">4.2.2.29</ecNumber>
    </recommendedName>
    <alternativeName>
        <fullName evidence="7">Peptidoglycan lytic transglycosylase</fullName>
    </alternativeName>
    <alternativeName>
        <fullName evidence="7">Peptidoglycan polymerization terminase</fullName>
    </alternativeName>
</protein>
<gene>
    <name evidence="7" type="primary">mltG</name>
    <name evidence="9" type="ORF">CryarDRAFT_2431</name>
</gene>
<keyword evidence="2 7" id="KW-0812">Transmembrane</keyword>
<comment type="subcellular location">
    <subcellularLocation>
        <location evidence="7">Cell membrane</location>
        <topology evidence="7">Single-pass membrane protein</topology>
    </subcellularLocation>
</comment>
<dbReference type="GO" id="GO:0071555">
    <property type="term" value="P:cell wall organization"/>
    <property type="evidence" value="ECO:0007669"/>
    <property type="project" value="UniProtKB-KW"/>
</dbReference>
<comment type="catalytic activity">
    <reaction evidence="7">
        <text>a peptidoglycan chain = a peptidoglycan chain with N-acetyl-1,6-anhydromuramyl-[peptide] at the reducing end + a peptidoglycan chain with N-acetylglucosamine at the non-reducing end.</text>
        <dbReference type="EC" id="4.2.2.29"/>
    </reaction>
</comment>
<comment type="similarity">
    <text evidence="7">Belongs to the transglycosylase MltG family.</text>
</comment>